<sequence>MPLPRRTATIVMLLLLFGTHAAQAQEIFRSIPDTVAPEAHGDVKTRTGGHRVNFPVDPATLSQKLSAVLSEACANLEFNQRRKDRYFIPVTPPGQKRMRFGYAQGNGLNLYDPKNLRGQDQAYLFYLDGTSECRVYVYAMP</sequence>
<name>A0A7Y0DZW4_9PROT</name>
<evidence type="ECO:0000313" key="3">
    <source>
        <dbReference type="Proteomes" id="UP000539372"/>
    </source>
</evidence>
<gene>
    <name evidence="2" type="ORF">HH303_09110</name>
</gene>
<feature type="chain" id="PRO_5030928577" evidence="1">
    <location>
        <begin position="25"/>
        <end position="141"/>
    </location>
</feature>
<evidence type="ECO:0000256" key="1">
    <source>
        <dbReference type="SAM" id="SignalP"/>
    </source>
</evidence>
<feature type="signal peptide" evidence="1">
    <location>
        <begin position="1"/>
        <end position="24"/>
    </location>
</feature>
<dbReference type="Proteomes" id="UP000539372">
    <property type="component" value="Unassembled WGS sequence"/>
</dbReference>
<protein>
    <submittedName>
        <fullName evidence="2">Uncharacterized protein</fullName>
    </submittedName>
</protein>
<dbReference type="RefSeq" id="WP_169624968.1">
    <property type="nucleotide sequence ID" value="NZ_JABBNT010000002.1"/>
</dbReference>
<keyword evidence="1" id="KW-0732">Signal</keyword>
<proteinExistence type="predicted"/>
<reference evidence="2 3" key="1">
    <citation type="submission" date="2020-04" db="EMBL/GenBank/DDBJ databases">
        <title>Rhodospirillaceae bacterium KN72 isolated from deep sea.</title>
        <authorList>
            <person name="Zhang D.-C."/>
        </authorList>
    </citation>
    <scope>NUCLEOTIDE SEQUENCE [LARGE SCALE GENOMIC DNA]</scope>
    <source>
        <strain evidence="2 3">KN72</strain>
    </source>
</reference>
<evidence type="ECO:0000313" key="2">
    <source>
        <dbReference type="EMBL" id="NMM44639.1"/>
    </source>
</evidence>
<keyword evidence="3" id="KW-1185">Reference proteome</keyword>
<dbReference type="AlphaFoldDB" id="A0A7Y0DZW4"/>
<organism evidence="2 3">
    <name type="scientific">Pacificispira spongiicola</name>
    <dbReference type="NCBI Taxonomy" id="2729598"/>
    <lineage>
        <taxon>Bacteria</taxon>
        <taxon>Pseudomonadati</taxon>
        <taxon>Pseudomonadota</taxon>
        <taxon>Alphaproteobacteria</taxon>
        <taxon>Rhodospirillales</taxon>
        <taxon>Rhodospirillaceae</taxon>
        <taxon>Pacificispira</taxon>
    </lineage>
</organism>
<dbReference type="EMBL" id="JABBNT010000002">
    <property type="protein sequence ID" value="NMM44639.1"/>
    <property type="molecule type" value="Genomic_DNA"/>
</dbReference>
<accession>A0A7Y0DZW4</accession>
<comment type="caution">
    <text evidence="2">The sequence shown here is derived from an EMBL/GenBank/DDBJ whole genome shotgun (WGS) entry which is preliminary data.</text>
</comment>